<dbReference type="Proteomes" id="UP001153076">
    <property type="component" value="Unassembled WGS sequence"/>
</dbReference>
<name>A0A9Q1QM25_9CARY</name>
<feature type="region of interest" description="Disordered" evidence="1">
    <location>
        <begin position="1"/>
        <end position="82"/>
    </location>
</feature>
<feature type="compositionally biased region" description="Low complexity" evidence="1">
    <location>
        <begin position="15"/>
        <end position="42"/>
    </location>
</feature>
<dbReference type="EMBL" id="JAKOGI010000048">
    <property type="protein sequence ID" value="KAJ8446789.1"/>
    <property type="molecule type" value="Genomic_DNA"/>
</dbReference>
<evidence type="ECO:0000256" key="1">
    <source>
        <dbReference type="SAM" id="MobiDB-lite"/>
    </source>
</evidence>
<feature type="compositionally biased region" description="Basic residues" evidence="1">
    <location>
        <begin position="1"/>
        <end position="14"/>
    </location>
</feature>
<dbReference type="AlphaFoldDB" id="A0A9Q1QM25"/>
<evidence type="ECO:0000313" key="2">
    <source>
        <dbReference type="EMBL" id="KAJ8446789.1"/>
    </source>
</evidence>
<organism evidence="2 3">
    <name type="scientific">Carnegiea gigantea</name>
    <dbReference type="NCBI Taxonomy" id="171969"/>
    <lineage>
        <taxon>Eukaryota</taxon>
        <taxon>Viridiplantae</taxon>
        <taxon>Streptophyta</taxon>
        <taxon>Embryophyta</taxon>
        <taxon>Tracheophyta</taxon>
        <taxon>Spermatophyta</taxon>
        <taxon>Magnoliopsida</taxon>
        <taxon>eudicotyledons</taxon>
        <taxon>Gunneridae</taxon>
        <taxon>Pentapetalae</taxon>
        <taxon>Caryophyllales</taxon>
        <taxon>Cactineae</taxon>
        <taxon>Cactaceae</taxon>
        <taxon>Cactoideae</taxon>
        <taxon>Echinocereeae</taxon>
        <taxon>Carnegiea</taxon>
    </lineage>
</organism>
<keyword evidence="3" id="KW-1185">Reference proteome</keyword>
<feature type="compositionally biased region" description="Low complexity" evidence="1">
    <location>
        <begin position="154"/>
        <end position="177"/>
    </location>
</feature>
<accession>A0A9Q1QM25</accession>
<sequence length="240" mass="26710">MRRPHLMTLHHRVTPSHPFTTFPPTSYSSTSPPPSYEKSSSYGTPRPAYTKLPIYTSPPDSYSSPLPPTSDEKPSSYETAETSYAKAPINALTVPHHPYMVLSFTRHLNAQPCTIPTPIHGGDEEARLHVKSKTYYGVVLQAKSFAYAESKECSTPYSSPSPYQSSEKTYSSSSYYGTPPPPPTYKASETYSSPYYSSPPPTAYKSPEMALSPKYYSSPHHHHTIHPFPSFSISSLYIQI</sequence>
<protein>
    <submittedName>
        <fullName evidence="2">Uncharacterized protein</fullName>
    </submittedName>
</protein>
<reference evidence="2" key="1">
    <citation type="submission" date="2022-04" db="EMBL/GenBank/DDBJ databases">
        <title>Carnegiea gigantea Genome sequencing and assembly v2.</title>
        <authorList>
            <person name="Copetti D."/>
            <person name="Sanderson M.J."/>
            <person name="Burquez A."/>
            <person name="Wojciechowski M.F."/>
        </authorList>
    </citation>
    <scope>NUCLEOTIDE SEQUENCE</scope>
    <source>
        <strain evidence="2">SGP5-SGP5p</strain>
        <tissue evidence="2">Aerial part</tissue>
    </source>
</reference>
<feature type="region of interest" description="Disordered" evidence="1">
    <location>
        <begin position="153"/>
        <end position="203"/>
    </location>
</feature>
<evidence type="ECO:0000313" key="3">
    <source>
        <dbReference type="Proteomes" id="UP001153076"/>
    </source>
</evidence>
<gene>
    <name evidence="2" type="ORF">Cgig2_016099</name>
</gene>
<feature type="compositionally biased region" description="Low complexity" evidence="1">
    <location>
        <begin position="55"/>
        <end position="64"/>
    </location>
</feature>
<proteinExistence type="predicted"/>
<comment type="caution">
    <text evidence="2">The sequence shown here is derived from an EMBL/GenBank/DDBJ whole genome shotgun (WGS) entry which is preliminary data.</text>
</comment>